<evidence type="ECO:0000313" key="2">
    <source>
        <dbReference type="Proteomes" id="UP000000305"/>
    </source>
</evidence>
<dbReference type="Proteomes" id="UP000000305">
    <property type="component" value="Unassembled WGS sequence"/>
</dbReference>
<dbReference type="HOGENOM" id="CLU_2944010_0_0_1"/>
<name>E9HDE2_DAPPU</name>
<sequence>MLYGGSVAGCRILLVINQEVEEHLKNFSDIRGMSDRLYIRISREFQRGFQYDFFTLMKYN</sequence>
<dbReference type="AlphaFoldDB" id="E9HDE2"/>
<dbReference type="EMBL" id="GL732623">
    <property type="protein sequence ID" value="EFX70263.1"/>
    <property type="molecule type" value="Genomic_DNA"/>
</dbReference>
<gene>
    <name evidence="1" type="ORF">DAPPUDRAFT_257353</name>
</gene>
<dbReference type="InParanoid" id="E9HDE2"/>
<dbReference type="KEGG" id="dpx:DAPPUDRAFT_257353"/>
<reference evidence="1 2" key="1">
    <citation type="journal article" date="2011" name="Science">
        <title>The ecoresponsive genome of Daphnia pulex.</title>
        <authorList>
            <person name="Colbourne J.K."/>
            <person name="Pfrender M.E."/>
            <person name="Gilbert D."/>
            <person name="Thomas W.K."/>
            <person name="Tucker A."/>
            <person name="Oakley T.H."/>
            <person name="Tokishita S."/>
            <person name="Aerts A."/>
            <person name="Arnold G.J."/>
            <person name="Basu M.K."/>
            <person name="Bauer D.J."/>
            <person name="Caceres C.E."/>
            <person name="Carmel L."/>
            <person name="Casola C."/>
            <person name="Choi J.H."/>
            <person name="Detter J.C."/>
            <person name="Dong Q."/>
            <person name="Dusheyko S."/>
            <person name="Eads B.D."/>
            <person name="Frohlich T."/>
            <person name="Geiler-Samerotte K.A."/>
            <person name="Gerlach D."/>
            <person name="Hatcher P."/>
            <person name="Jogdeo S."/>
            <person name="Krijgsveld J."/>
            <person name="Kriventseva E.V."/>
            <person name="Kultz D."/>
            <person name="Laforsch C."/>
            <person name="Lindquist E."/>
            <person name="Lopez J."/>
            <person name="Manak J.R."/>
            <person name="Muller J."/>
            <person name="Pangilinan J."/>
            <person name="Patwardhan R.P."/>
            <person name="Pitluck S."/>
            <person name="Pritham E.J."/>
            <person name="Rechtsteiner A."/>
            <person name="Rho M."/>
            <person name="Rogozin I.B."/>
            <person name="Sakarya O."/>
            <person name="Salamov A."/>
            <person name="Schaack S."/>
            <person name="Shapiro H."/>
            <person name="Shiga Y."/>
            <person name="Skalitzky C."/>
            <person name="Smith Z."/>
            <person name="Souvorov A."/>
            <person name="Sung W."/>
            <person name="Tang Z."/>
            <person name="Tsuchiya D."/>
            <person name="Tu H."/>
            <person name="Vos H."/>
            <person name="Wang M."/>
            <person name="Wolf Y.I."/>
            <person name="Yamagata H."/>
            <person name="Yamada T."/>
            <person name="Ye Y."/>
            <person name="Shaw J.R."/>
            <person name="Andrews J."/>
            <person name="Crease T.J."/>
            <person name="Tang H."/>
            <person name="Lucas S.M."/>
            <person name="Robertson H.M."/>
            <person name="Bork P."/>
            <person name="Koonin E.V."/>
            <person name="Zdobnov E.M."/>
            <person name="Grigoriev I.V."/>
            <person name="Lynch M."/>
            <person name="Boore J.L."/>
        </authorList>
    </citation>
    <scope>NUCLEOTIDE SEQUENCE [LARGE SCALE GENOMIC DNA]</scope>
</reference>
<keyword evidence="2" id="KW-1185">Reference proteome</keyword>
<proteinExistence type="predicted"/>
<accession>E9HDE2</accession>
<organism evidence="1 2">
    <name type="scientific">Daphnia pulex</name>
    <name type="common">Water flea</name>
    <dbReference type="NCBI Taxonomy" id="6669"/>
    <lineage>
        <taxon>Eukaryota</taxon>
        <taxon>Metazoa</taxon>
        <taxon>Ecdysozoa</taxon>
        <taxon>Arthropoda</taxon>
        <taxon>Crustacea</taxon>
        <taxon>Branchiopoda</taxon>
        <taxon>Diplostraca</taxon>
        <taxon>Cladocera</taxon>
        <taxon>Anomopoda</taxon>
        <taxon>Daphniidae</taxon>
        <taxon>Daphnia</taxon>
    </lineage>
</organism>
<evidence type="ECO:0000313" key="1">
    <source>
        <dbReference type="EMBL" id="EFX70263.1"/>
    </source>
</evidence>
<protein>
    <submittedName>
        <fullName evidence="1">Uncharacterized protein</fullName>
    </submittedName>
</protein>